<evidence type="ECO:0000313" key="3">
    <source>
        <dbReference type="EMBL" id="CAE0108304.1"/>
    </source>
</evidence>
<dbReference type="EMBL" id="HBHX01016008">
    <property type="protein sequence ID" value="CAE0108304.1"/>
    <property type="molecule type" value="Transcribed_RNA"/>
</dbReference>
<dbReference type="InterPro" id="IPR051681">
    <property type="entry name" value="Ser/Thr_Kinases-Pseudokinases"/>
</dbReference>
<evidence type="ECO:0000259" key="2">
    <source>
        <dbReference type="PROSITE" id="PS50011"/>
    </source>
</evidence>
<dbReference type="InterPro" id="IPR008271">
    <property type="entry name" value="Ser/Thr_kinase_AS"/>
</dbReference>
<dbReference type="GO" id="GO:0005524">
    <property type="term" value="F:ATP binding"/>
    <property type="evidence" value="ECO:0007669"/>
    <property type="project" value="InterPro"/>
</dbReference>
<dbReference type="GO" id="GO:0004674">
    <property type="term" value="F:protein serine/threonine kinase activity"/>
    <property type="evidence" value="ECO:0007669"/>
    <property type="project" value="TreeGrafter"/>
</dbReference>
<sequence length="306" mass="33271">MKKELPGPTDPMTGITPMLPVPANWRANFQAEAVLMRSLKHENVVRCYGIIDGGEGGDLMLIQEFCPGGTLQDKVQKPTYTAAQALGWLVDMAKGMEYLHGFMAAGGSATSSVIAHRDLKPENVLLDETGVAKVADFGLFRMSHPTYADTKESSGSLSAGSSFKQHQKKEVTGQTGSPRYMAPEVYLQQPYDSKVDVFSFAVVACEILSRSRAYGDCMLALDDIPKAVAGVKQLRPTIPKRFPPSLVSYLTNMWAADPKLRPTFVQVVEQTEALYKVVKEPSLADEPSVLEKALSPQPVLGCCVIS</sequence>
<reference evidence="3" key="1">
    <citation type="submission" date="2021-01" db="EMBL/GenBank/DDBJ databases">
        <authorList>
            <person name="Corre E."/>
            <person name="Pelletier E."/>
            <person name="Niang G."/>
            <person name="Scheremetjew M."/>
            <person name="Finn R."/>
            <person name="Kale V."/>
            <person name="Holt S."/>
            <person name="Cochrane G."/>
            <person name="Meng A."/>
            <person name="Brown T."/>
            <person name="Cohen L."/>
        </authorList>
    </citation>
    <scope>NUCLEOTIDE SEQUENCE</scope>
    <source>
        <strain evidence="3">CCMP281</strain>
    </source>
</reference>
<dbReference type="PIRSF" id="PIRSF000654">
    <property type="entry name" value="Integrin-linked_kinase"/>
    <property type="match status" value="1"/>
</dbReference>
<evidence type="ECO:0000256" key="1">
    <source>
        <dbReference type="SAM" id="MobiDB-lite"/>
    </source>
</evidence>
<protein>
    <recommendedName>
        <fullName evidence="2">Protein kinase domain-containing protein</fullName>
    </recommendedName>
</protein>
<dbReference type="PROSITE" id="PS50011">
    <property type="entry name" value="PROTEIN_KINASE_DOM"/>
    <property type="match status" value="1"/>
</dbReference>
<feature type="compositionally biased region" description="Low complexity" evidence="1">
    <location>
        <begin position="153"/>
        <end position="162"/>
    </location>
</feature>
<dbReference type="InterPro" id="IPR011009">
    <property type="entry name" value="Kinase-like_dom_sf"/>
</dbReference>
<name>A0A7S3AL07_9EUKA</name>
<dbReference type="SMART" id="SM00220">
    <property type="entry name" value="S_TKc"/>
    <property type="match status" value="1"/>
</dbReference>
<gene>
    <name evidence="3" type="ORF">HERI1096_LOCUS8964</name>
</gene>
<feature type="domain" description="Protein kinase" evidence="2">
    <location>
        <begin position="1"/>
        <end position="274"/>
    </location>
</feature>
<dbReference type="Gene3D" id="1.10.510.10">
    <property type="entry name" value="Transferase(Phosphotransferase) domain 1"/>
    <property type="match status" value="1"/>
</dbReference>
<dbReference type="Pfam" id="PF07714">
    <property type="entry name" value="PK_Tyr_Ser-Thr"/>
    <property type="match status" value="1"/>
</dbReference>
<dbReference type="PANTHER" id="PTHR44329:SF289">
    <property type="entry name" value="SERINE_THREONINE-PROTEIN KINASE VIK"/>
    <property type="match status" value="1"/>
</dbReference>
<dbReference type="InterPro" id="IPR000719">
    <property type="entry name" value="Prot_kinase_dom"/>
</dbReference>
<feature type="region of interest" description="Disordered" evidence="1">
    <location>
        <begin position="151"/>
        <end position="176"/>
    </location>
</feature>
<organism evidence="3">
    <name type="scientific">Haptolina ericina</name>
    <dbReference type="NCBI Taxonomy" id="156174"/>
    <lineage>
        <taxon>Eukaryota</taxon>
        <taxon>Haptista</taxon>
        <taxon>Haptophyta</taxon>
        <taxon>Prymnesiophyceae</taxon>
        <taxon>Prymnesiales</taxon>
        <taxon>Prymnesiaceae</taxon>
        <taxon>Haptolina</taxon>
    </lineage>
</organism>
<accession>A0A7S3AL07</accession>
<dbReference type="SUPFAM" id="SSF56112">
    <property type="entry name" value="Protein kinase-like (PK-like)"/>
    <property type="match status" value="1"/>
</dbReference>
<proteinExistence type="predicted"/>
<dbReference type="AlphaFoldDB" id="A0A7S3AL07"/>
<dbReference type="PROSITE" id="PS00108">
    <property type="entry name" value="PROTEIN_KINASE_ST"/>
    <property type="match status" value="1"/>
</dbReference>
<dbReference type="PANTHER" id="PTHR44329">
    <property type="entry name" value="SERINE/THREONINE-PROTEIN KINASE TNNI3K-RELATED"/>
    <property type="match status" value="1"/>
</dbReference>
<dbReference type="InterPro" id="IPR001245">
    <property type="entry name" value="Ser-Thr/Tyr_kinase_cat_dom"/>
</dbReference>